<name>V5NER1_9VIRU</name>
<organism evidence="2">
    <name type="scientific">Carascovirus SF1</name>
    <dbReference type="NCBI Taxonomy" id="1424633"/>
    <lineage>
        <taxon>Viruses</taxon>
    </lineage>
</organism>
<feature type="compositionally biased region" description="Polar residues" evidence="1">
    <location>
        <begin position="147"/>
        <end position="157"/>
    </location>
</feature>
<evidence type="ECO:0000313" key="2">
    <source>
        <dbReference type="EMBL" id="AHA86921.1"/>
    </source>
</evidence>
<proteinExistence type="predicted"/>
<dbReference type="EMBL" id="KF510027">
    <property type="protein sequence ID" value="AHA86921.1"/>
    <property type="molecule type" value="Genomic_RNA"/>
</dbReference>
<sequence length="239" mass="25876">MVNVGKYLPNYTGPYISDGKFQTSVRFGQATPKDRLDKLSRLHDTAFKEFSDYGHRTAANSLYNGDAKEGDTMSKIAGAAVLYGNQMLTAAKGLSFNLPALVYGGVRNALDLHDYVKNEKKYKQDVKNLYAQDPMRGNVRYDPYATGSGQTSVSTDTLGGARAPLSGDLGLGGRRPNTKPTDTEQRAGGTKVVGLGDQSGHMLNMRDHGGGWSKRNGGTVVRPRRKTRNANTKSLVQGL</sequence>
<accession>V5NER1</accession>
<protein>
    <submittedName>
        <fullName evidence="2">Gp2</fullName>
    </submittedName>
</protein>
<feature type="region of interest" description="Disordered" evidence="1">
    <location>
        <begin position="143"/>
        <end position="199"/>
    </location>
</feature>
<reference evidence="2" key="1">
    <citation type="submission" date="2013-08" db="EMBL/GenBank/DDBJ databases">
        <title>Virus sequences recovered in SF wastewater.</title>
        <authorList>
            <person name="Greninger A.L."/>
            <person name="Kellogg M."/>
            <person name="DeRisi J.L."/>
        </authorList>
    </citation>
    <scope>NUCLEOTIDE SEQUENCE</scope>
    <source>
        <strain evidence="2">SF1</strain>
    </source>
</reference>
<evidence type="ECO:0000256" key="1">
    <source>
        <dbReference type="SAM" id="MobiDB-lite"/>
    </source>
</evidence>